<feature type="transmembrane region" description="Helical" evidence="1">
    <location>
        <begin position="43"/>
        <end position="61"/>
    </location>
</feature>
<organism evidence="2 3">
    <name type="scientific">Paenibacillus allorhizosphaerae</name>
    <dbReference type="NCBI Taxonomy" id="2849866"/>
    <lineage>
        <taxon>Bacteria</taxon>
        <taxon>Bacillati</taxon>
        <taxon>Bacillota</taxon>
        <taxon>Bacilli</taxon>
        <taxon>Bacillales</taxon>
        <taxon>Paenibacillaceae</taxon>
        <taxon>Paenibacillus</taxon>
    </lineage>
</organism>
<dbReference type="EMBL" id="CAJVCE010000003">
    <property type="protein sequence ID" value="CAG7628830.1"/>
    <property type="molecule type" value="Genomic_DNA"/>
</dbReference>
<evidence type="ECO:0000256" key="1">
    <source>
        <dbReference type="SAM" id="Phobius"/>
    </source>
</evidence>
<sequence>MTFVDVFIHHDEHHIKQVEAFWMRKGLRFKPIGIDEMSRVMKFLLPIFCVLIIVLVSWIVAQNRKLTDTASRIAFVSIQGNLVQLEGYISLAGTHNWEDGTYAYEKLDDALEGIDQVLKLSKQIIAFPQDVTNKMYDLQNFLDRYRGNGDLYPAQPLNAREQEKLLQLAEKLRKAGWGMNISYSSSWEDFSASVDKLLMP</sequence>
<keyword evidence="3" id="KW-1185">Reference proteome</keyword>
<evidence type="ECO:0000313" key="3">
    <source>
        <dbReference type="Proteomes" id="UP000730618"/>
    </source>
</evidence>
<keyword evidence="1" id="KW-0812">Transmembrane</keyword>
<keyword evidence="1" id="KW-0472">Membrane</keyword>
<gene>
    <name evidence="2" type="ORF">PAECIP111802_01498</name>
</gene>
<dbReference type="Proteomes" id="UP000730618">
    <property type="component" value="Unassembled WGS sequence"/>
</dbReference>
<comment type="caution">
    <text evidence="2">The sequence shown here is derived from an EMBL/GenBank/DDBJ whole genome shotgun (WGS) entry which is preliminary data.</text>
</comment>
<keyword evidence="1" id="KW-1133">Transmembrane helix</keyword>
<protein>
    <submittedName>
        <fullName evidence="2">Uncharacterized protein</fullName>
    </submittedName>
</protein>
<accession>A0ABN7TFY7</accession>
<proteinExistence type="predicted"/>
<evidence type="ECO:0000313" key="2">
    <source>
        <dbReference type="EMBL" id="CAG7628830.1"/>
    </source>
</evidence>
<reference evidence="2 3" key="1">
    <citation type="submission" date="2021-06" db="EMBL/GenBank/DDBJ databases">
        <authorList>
            <person name="Criscuolo A."/>
        </authorList>
    </citation>
    <scope>NUCLEOTIDE SEQUENCE [LARGE SCALE GENOMIC DNA]</scope>
    <source>
        <strain evidence="3">CIP 111802</strain>
    </source>
</reference>
<name>A0ABN7TFY7_9BACL</name>
<dbReference type="RefSeq" id="WP_230414696.1">
    <property type="nucleotide sequence ID" value="NZ_CAJVCE010000003.1"/>
</dbReference>